<evidence type="ECO:0000313" key="17">
    <source>
        <dbReference type="EMBL" id="KYK56365.1"/>
    </source>
</evidence>
<name>A0A151GGZ6_DRECN</name>
<evidence type="ECO:0000256" key="14">
    <source>
        <dbReference type="SAM" id="MobiDB-lite"/>
    </source>
</evidence>
<evidence type="ECO:0000256" key="11">
    <source>
        <dbReference type="ARBA" id="ARBA00023136"/>
    </source>
</evidence>
<dbReference type="AlphaFoldDB" id="A0A151GGZ6"/>
<dbReference type="Gene3D" id="3.40.50.80">
    <property type="entry name" value="Nucleotide-binding domain of ferredoxin-NADP reductase (FNR) module"/>
    <property type="match status" value="1"/>
</dbReference>
<accession>A0A151GGZ6</accession>
<comment type="subcellular location">
    <subcellularLocation>
        <location evidence="1">Cell membrane</location>
        <topology evidence="1">Multi-pass membrane protein</topology>
    </subcellularLocation>
</comment>
<feature type="transmembrane region" description="Helical" evidence="15">
    <location>
        <begin position="299"/>
        <end position="318"/>
    </location>
</feature>
<evidence type="ECO:0000313" key="18">
    <source>
        <dbReference type="Proteomes" id="UP000076580"/>
    </source>
</evidence>
<keyword evidence="4" id="KW-0813">Transport</keyword>
<dbReference type="RefSeq" id="XP_040655717.1">
    <property type="nucleotide sequence ID" value="XM_040800684.1"/>
</dbReference>
<dbReference type="GO" id="GO:0006826">
    <property type="term" value="P:iron ion transport"/>
    <property type="evidence" value="ECO:0007669"/>
    <property type="project" value="TreeGrafter"/>
</dbReference>
<dbReference type="GO" id="GO:0005886">
    <property type="term" value="C:plasma membrane"/>
    <property type="evidence" value="ECO:0007669"/>
    <property type="project" value="UniProtKB-SubCell"/>
</dbReference>
<dbReference type="STRING" id="98403.A0A151GGZ6"/>
<comment type="similarity">
    <text evidence="2">Belongs to the ferric reductase (FRE) family.</text>
</comment>
<dbReference type="PROSITE" id="PS51384">
    <property type="entry name" value="FAD_FR"/>
    <property type="match status" value="1"/>
</dbReference>
<evidence type="ECO:0000256" key="1">
    <source>
        <dbReference type="ARBA" id="ARBA00004651"/>
    </source>
</evidence>
<keyword evidence="5" id="KW-1003">Cell membrane</keyword>
<gene>
    <name evidence="17" type="ORF">DCS_03365</name>
</gene>
<evidence type="ECO:0000256" key="6">
    <source>
        <dbReference type="ARBA" id="ARBA00022692"/>
    </source>
</evidence>
<dbReference type="SFLD" id="SFLDG01168">
    <property type="entry name" value="Ferric_reductase_subgroup_(FRE"/>
    <property type="match status" value="1"/>
</dbReference>
<feature type="compositionally biased region" description="Basic and acidic residues" evidence="14">
    <location>
        <begin position="250"/>
        <end position="260"/>
    </location>
</feature>
<evidence type="ECO:0000259" key="16">
    <source>
        <dbReference type="PROSITE" id="PS51384"/>
    </source>
</evidence>
<keyword evidence="9" id="KW-0560">Oxidoreductase</keyword>
<dbReference type="InterPro" id="IPR013130">
    <property type="entry name" value="Fe3_Rdtase_TM_dom"/>
</dbReference>
<dbReference type="GO" id="GO:0015677">
    <property type="term" value="P:copper ion import"/>
    <property type="evidence" value="ECO:0007669"/>
    <property type="project" value="TreeGrafter"/>
</dbReference>
<keyword evidence="10" id="KW-0406">Ion transport</keyword>
<evidence type="ECO:0000256" key="13">
    <source>
        <dbReference type="ARBA" id="ARBA00048483"/>
    </source>
</evidence>
<sequence>MYSEREAARVYTNAPKAPTRVMSQQIFAAILTDPRSTLVQACTEITMPPVRRRRTPITYGTSSETCFLQRGHGANPSRPSHTTRAPGLMAPISLSLEFTQVHDDDDDDTSLLASDVTRLRRHSPPTSLVFDVPRLRRPSSSTSLVFDVPRLRRHSLRRHPRPSCKPPRWHALATATMDTHSHAGHTSGMGMDTNYAFADDFWYLVAAVVGLLVLIRAVNHVGARQRQAARPPPSPRALLTCPRSKACRGPHPERATRPDGRAGQAWATATALVRELGHPQLYVPIKGLRWATPPPLGRVLVLLAYWAVIVYFMSWRVVVDDAFYWERIGYRVAWVTLTQLPLLFLLAMKVNPVGWLIGSSHERLNWLHRWVARTMLVTATVHGFHFWTEWVRADFVEYQLSAMPIVRYGLGAWGLLLWSVVVGFLPVRRLAYELWLAQHVVTSVVLLYLLYRHIPANARYLLWMSIAFLVFDRAARWLLLLWRNTAWTTRGSSACDARRRVGHTISLRTMGDATTVVTVKDVHFPWRAGQHVYLWVPRLGPLEAHPYTIACAHRVEGTCCCSSIQLIVREHKGFSRRLRERAARHPDRTLTAFVSGPFGAPPRWDAYETLVLIGASTGASFAIPVLECAAAATERTCVRRIEVVLIARTADEIAYFVDRAKEAALEARAKGVDVRLHVAITGVAGHGECSAAVPLVRPWRAGGGRRGTTARRESNAGCDGHPSTPTAESSGGCCCRGRRSRRSSAAESLDGRPSLECLREYTARPDIEALIREPVEQAWGETAVAVCGGKELVARTRNCVAKLSDERAVHKGTGAQGIYLHVEEYAF</sequence>
<feature type="transmembrane region" description="Helical" evidence="15">
    <location>
        <begin position="370"/>
        <end position="388"/>
    </location>
</feature>
<evidence type="ECO:0000256" key="12">
    <source>
        <dbReference type="ARBA" id="ARBA00023180"/>
    </source>
</evidence>
<dbReference type="Pfam" id="PF08022">
    <property type="entry name" value="FAD_binding_8"/>
    <property type="match status" value="1"/>
</dbReference>
<dbReference type="EMBL" id="LAYC01000002">
    <property type="protein sequence ID" value="KYK56365.1"/>
    <property type="molecule type" value="Genomic_DNA"/>
</dbReference>
<comment type="catalytic activity">
    <reaction evidence="13">
        <text>2 a Fe(II)-siderophore + NADP(+) + H(+) = 2 a Fe(III)-siderophore + NADPH</text>
        <dbReference type="Rhea" id="RHEA:28795"/>
        <dbReference type="Rhea" id="RHEA-COMP:11342"/>
        <dbReference type="Rhea" id="RHEA-COMP:11344"/>
        <dbReference type="ChEBI" id="CHEBI:15378"/>
        <dbReference type="ChEBI" id="CHEBI:29033"/>
        <dbReference type="ChEBI" id="CHEBI:29034"/>
        <dbReference type="ChEBI" id="CHEBI:57783"/>
        <dbReference type="ChEBI" id="CHEBI:58349"/>
        <dbReference type="EC" id="1.16.1.9"/>
    </reaction>
</comment>
<dbReference type="InterPro" id="IPR017938">
    <property type="entry name" value="Riboflavin_synthase-like_b-brl"/>
</dbReference>
<feature type="transmembrane region" description="Helical" evidence="15">
    <location>
        <begin position="408"/>
        <end position="427"/>
    </location>
</feature>
<dbReference type="GO" id="GO:0006879">
    <property type="term" value="P:intracellular iron ion homeostasis"/>
    <property type="evidence" value="ECO:0007669"/>
    <property type="project" value="TreeGrafter"/>
</dbReference>
<feature type="transmembrane region" description="Helical" evidence="15">
    <location>
        <begin position="338"/>
        <end position="358"/>
    </location>
</feature>
<comment type="caution">
    <text evidence="17">The sequence shown here is derived from an EMBL/GenBank/DDBJ whole genome shotgun (WGS) entry which is preliminary data.</text>
</comment>
<evidence type="ECO:0000256" key="8">
    <source>
        <dbReference type="ARBA" id="ARBA00022989"/>
    </source>
</evidence>
<keyword evidence="7" id="KW-0249">Electron transport</keyword>
<dbReference type="InterPro" id="IPR039261">
    <property type="entry name" value="FNR_nucleotide-bd"/>
</dbReference>
<dbReference type="PANTHER" id="PTHR32361">
    <property type="entry name" value="FERRIC/CUPRIC REDUCTASE TRANSMEMBRANE COMPONENT"/>
    <property type="match status" value="1"/>
</dbReference>
<evidence type="ECO:0000256" key="7">
    <source>
        <dbReference type="ARBA" id="ARBA00022982"/>
    </source>
</evidence>
<evidence type="ECO:0000256" key="2">
    <source>
        <dbReference type="ARBA" id="ARBA00006278"/>
    </source>
</evidence>
<dbReference type="CDD" id="cd06186">
    <property type="entry name" value="NOX_Duox_like_FAD_NADP"/>
    <property type="match status" value="1"/>
</dbReference>
<dbReference type="EC" id="1.16.1.9" evidence="3"/>
<feature type="transmembrane region" description="Helical" evidence="15">
    <location>
        <begin position="434"/>
        <end position="454"/>
    </location>
</feature>
<dbReference type="InParanoid" id="A0A151GGZ6"/>
<feature type="region of interest" description="Disordered" evidence="14">
    <location>
        <begin position="702"/>
        <end position="732"/>
    </location>
</feature>
<feature type="domain" description="FAD-binding FR-type" evidence="16">
    <location>
        <begin position="494"/>
        <end position="604"/>
    </location>
</feature>
<keyword evidence="11 15" id="KW-0472">Membrane</keyword>
<keyword evidence="6 15" id="KW-0812">Transmembrane</keyword>
<dbReference type="Pfam" id="PF08030">
    <property type="entry name" value="NAD_binding_6"/>
    <property type="match status" value="1"/>
</dbReference>
<dbReference type="InterPro" id="IPR017927">
    <property type="entry name" value="FAD-bd_FR_type"/>
</dbReference>
<dbReference type="Proteomes" id="UP000076580">
    <property type="component" value="Chromosome 02"/>
</dbReference>
<keyword evidence="8 15" id="KW-1133">Transmembrane helix</keyword>
<keyword evidence="12" id="KW-0325">Glycoprotein</keyword>
<dbReference type="InterPro" id="IPR051410">
    <property type="entry name" value="Ferric/Cupric_Reductase"/>
</dbReference>
<organism evidence="17 18">
    <name type="scientific">Drechmeria coniospora</name>
    <name type="common">Nematophagous fungus</name>
    <name type="synonym">Meria coniospora</name>
    <dbReference type="NCBI Taxonomy" id="98403"/>
    <lineage>
        <taxon>Eukaryota</taxon>
        <taxon>Fungi</taxon>
        <taxon>Dikarya</taxon>
        <taxon>Ascomycota</taxon>
        <taxon>Pezizomycotina</taxon>
        <taxon>Sordariomycetes</taxon>
        <taxon>Hypocreomycetidae</taxon>
        <taxon>Hypocreales</taxon>
        <taxon>Ophiocordycipitaceae</taxon>
        <taxon>Drechmeria</taxon>
    </lineage>
</organism>
<protein>
    <recommendedName>
        <fullName evidence="3">ferric-chelate reductase (NADPH)</fullName>
        <ecNumber evidence="3">1.16.1.9</ecNumber>
    </recommendedName>
</protein>
<feature type="region of interest" description="Disordered" evidence="14">
    <location>
        <begin position="224"/>
        <end position="260"/>
    </location>
</feature>
<proteinExistence type="inferred from homology"/>
<evidence type="ECO:0000256" key="15">
    <source>
        <dbReference type="SAM" id="Phobius"/>
    </source>
</evidence>
<feature type="transmembrane region" description="Helical" evidence="15">
    <location>
        <begin position="201"/>
        <end position="218"/>
    </location>
</feature>
<dbReference type="InterPro" id="IPR013112">
    <property type="entry name" value="FAD-bd_8"/>
</dbReference>
<dbReference type="Pfam" id="PF01794">
    <property type="entry name" value="Ferric_reduct"/>
    <property type="match status" value="1"/>
</dbReference>
<evidence type="ECO:0000256" key="5">
    <source>
        <dbReference type="ARBA" id="ARBA00022475"/>
    </source>
</evidence>
<evidence type="ECO:0000256" key="10">
    <source>
        <dbReference type="ARBA" id="ARBA00023065"/>
    </source>
</evidence>
<dbReference type="SUPFAM" id="SSF63380">
    <property type="entry name" value="Riboflavin synthase domain-like"/>
    <property type="match status" value="1"/>
</dbReference>
<dbReference type="GO" id="GO:0052851">
    <property type="term" value="F:ferric-chelate reductase (NADPH) activity"/>
    <property type="evidence" value="ECO:0007669"/>
    <property type="project" value="UniProtKB-EC"/>
</dbReference>
<dbReference type="GeneID" id="63716008"/>
<dbReference type="InterPro" id="IPR013121">
    <property type="entry name" value="Fe_red_NAD-bd_6"/>
</dbReference>
<dbReference type="SFLD" id="SFLDS00052">
    <property type="entry name" value="Ferric_Reductase_Domain"/>
    <property type="match status" value="1"/>
</dbReference>
<evidence type="ECO:0000256" key="3">
    <source>
        <dbReference type="ARBA" id="ARBA00012668"/>
    </source>
</evidence>
<evidence type="ECO:0000256" key="9">
    <source>
        <dbReference type="ARBA" id="ARBA00023002"/>
    </source>
</evidence>
<dbReference type="PANTHER" id="PTHR32361:SF9">
    <property type="entry name" value="FERRIC REDUCTASE TRANSMEMBRANE COMPONENT 3-RELATED"/>
    <property type="match status" value="1"/>
</dbReference>
<reference evidence="17 18" key="1">
    <citation type="journal article" date="2016" name="Sci. Rep.">
        <title>Insights into Adaptations to a Near-Obligate Nematode Endoparasitic Lifestyle from the Finished Genome of Drechmeria coniospora.</title>
        <authorList>
            <person name="Zhang L."/>
            <person name="Zhou Z."/>
            <person name="Guo Q."/>
            <person name="Fokkens L."/>
            <person name="Miskei M."/>
            <person name="Pocsi I."/>
            <person name="Zhang W."/>
            <person name="Chen M."/>
            <person name="Wang L."/>
            <person name="Sun Y."/>
            <person name="Donzelli B.G."/>
            <person name="Gibson D.M."/>
            <person name="Nelson D.R."/>
            <person name="Luo J.G."/>
            <person name="Rep M."/>
            <person name="Liu H."/>
            <person name="Yang S."/>
            <person name="Wang J."/>
            <person name="Krasnoff S.B."/>
            <person name="Xu Y."/>
            <person name="Molnar I."/>
            <person name="Lin M."/>
        </authorList>
    </citation>
    <scope>NUCLEOTIDE SEQUENCE [LARGE SCALE GENOMIC DNA]</scope>
    <source>
        <strain evidence="17 18">ARSEF 6962</strain>
    </source>
</reference>
<keyword evidence="18" id="KW-1185">Reference proteome</keyword>
<evidence type="ECO:0000256" key="4">
    <source>
        <dbReference type="ARBA" id="ARBA00022448"/>
    </source>
</evidence>